<dbReference type="GO" id="GO:0009507">
    <property type="term" value="C:chloroplast"/>
    <property type="evidence" value="ECO:0007669"/>
    <property type="project" value="UniProtKB-ARBA"/>
</dbReference>
<reference evidence="3" key="1">
    <citation type="submission" date="2024-03" db="EMBL/GenBank/DDBJ databases">
        <title>WGS assembly of Saponaria officinalis var. Norfolk2.</title>
        <authorList>
            <person name="Jenkins J."/>
            <person name="Shu S."/>
            <person name="Grimwood J."/>
            <person name="Barry K."/>
            <person name="Goodstein D."/>
            <person name="Schmutz J."/>
            <person name="Leebens-Mack J."/>
            <person name="Osbourn A."/>
        </authorList>
    </citation>
    <scope>NUCLEOTIDE SEQUENCE [LARGE SCALE GENOMIC DNA]</scope>
    <source>
        <strain evidence="3">JIC</strain>
    </source>
</reference>
<sequence>MSSHLLSFSLHHNYQPCNPSSFSFHSTSNPNFTHFNPKLSFLCLASANKSRPSRKIMSDEELCNGLKEFIASFGLPEGHVPSTKELTKHGRIDLANIVRRRGHKLIKELLANDTKPTVDEYVSWENPNGAFSGSSVHEETGQEEKATDPIEESIDLTIDDSAVDASLVMTSESVVCSDNEKTLSVEPSVSLQEKVENFMKYGQLDAVEGDEDNLDGRESVIHGGDKLSHVAGESSSSTESNGTLTIQRLMSPHATEESHQSNDFDPEISSETIQASSMDDEDEVNRLKLMLHQKEMELCRLKEEIEKEKKELSILQTKAEDEINKAQKLITEKEAELLAAEESLSGLVEAKIHYSGEGHTVEIAGSFNGWHQRIKMDPQISSVIVDPSDSRKSKLWAATLWLYPGVYEMKFIVDGQWKIDPQREITIRHGVENNILRVDP</sequence>
<comment type="caution">
    <text evidence="3">The sequence shown here is derived from an EMBL/GenBank/DDBJ whole genome shotgun (WGS) entry which is preliminary data.</text>
</comment>
<dbReference type="Pfam" id="PF16561">
    <property type="entry name" value="AMPK1_CBM"/>
    <property type="match status" value="1"/>
</dbReference>
<protein>
    <recommendedName>
        <fullName evidence="2">AMP-activated protein kinase glycogen-binding domain-containing protein</fullName>
    </recommendedName>
</protein>
<dbReference type="InterPro" id="IPR014756">
    <property type="entry name" value="Ig_E-set"/>
</dbReference>
<organism evidence="3 4">
    <name type="scientific">Saponaria officinalis</name>
    <name type="common">Common soapwort</name>
    <name type="synonym">Lychnis saponaria</name>
    <dbReference type="NCBI Taxonomy" id="3572"/>
    <lineage>
        <taxon>Eukaryota</taxon>
        <taxon>Viridiplantae</taxon>
        <taxon>Streptophyta</taxon>
        <taxon>Embryophyta</taxon>
        <taxon>Tracheophyta</taxon>
        <taxon>Spermatophyta</taxon>
        <taxon>Magnoliopsida</taxon>
        <taxon>eudicotyledons</taxon>
        <taxon>Gunneridae</taxon>
        <taxon>Pentapetalae</taxon>
        <taxon>Caryophyllales</taxon>
        <taxon>Caryophyllaceae</taxon>
        <taxon>Caryophylleae</taxon>
        <taxon>Saponaria</taxon>
    </lineage>
</organism>
<keyword evidence="4" id="KW-1185">Reference proteome</keyword>
<dbReference type="AlphaFoldDB" id="A0AAW1NCP5"/>
<name>A0AAW1NCP5_SAPOF</name>
<dbReference type="InterPro" id="IPR013783">
    <property type="entry name" value="Ig-like_fold"/>
</dbReference>
<feature type="coiled-coil region" evidence="1">
    <location>
        <begin position="291"/>
        <end position="343"/>
    </location>
</feature>
<dbReference type="SUPFAM" id="SSF81296">
    <property type="entry name" value="E set domains"/>
    <property type="match status" value="1"/>
</dbReference>
<evidence type="ECO:0000259" key="2">
    <source>
        <dbReference type="Pfam" id="PF16561"/>
    </source>
</evidence>
<accession>A0AAW1NCP5</accession>
<evidence type="ECO:0000256" key="1">
    <source>
        <dbReference type="SAM" id="Coils"/>
    </source>
</evidence>
<dbReference type="Gene3D" id="2.60.40.10">
    <property type="entry name" value="Immunoglobulins"/>
    <property type="match status" value="1"/>
</dbReference>
<keyword evidence="1" id="KW-0175">Coiled coil</keyword>
<dbReference type="Proteomes" id="UP001443914">
    <property type="component" value="Unassembled WGS sequence"/>
</dbReference>
<evidence type="ECO:0000313" key="3">
    <source>
        <dbReference type="EMBL" id="KAK9755578.1"/>
    </source>
</evidence>
<gene>
    <name evidence="3" type="ORF">RND81_01G035800</name>
</gene>
<dbReference type="CDD" id="cd02859">
    <property type="entry name" value="E_set_AMPKbeta_like_N"/>
    <property type="match status" value="1"/>
</dbReference>
<dbReference type="PANTHER" id="PTHR47434">
    <property type="entry name" value="PROTEIN PTST HOMOLOG 3, CHLOROPLASTIC"/>
    <property type="match status" value="1"/>
</dbReference>
<dbReference type="PANTHER" id="PTHR47434:SF2">
    <property type="entry name" value="PROTEIN PTST HOMOLOG 3, CHLOROPLASTIC"/>
    <property type="match status" value="1"/>
</dbReference>
<dbReference type="InterPro" id="IPR032640">
    <property type="entry name" value="AMPK1_CBM"/>
</dbReference>
<proteinExistence type="predicted"/>
<dbReference type="EMBL" id="JBDFQZ010000001">
    <property type="protein sequence ID" value="KAK9755578.1"/>
    <property type="molecule type" value="Genomic_DNA"/>
</dbReference>
<feature type="domain" description="AMP-activated protein kinase glycogen-binding" evidence="2">
    <location>
        <begin position="349"/>
        <end position="439"/>
    </location>
</feature>
<evidence type="ECO:0000313" key="4">
    <source>
        <dbReference type="Proteomes" id="UP001443914"/>
    </source>
</evidence>